<proteinExistence type="inferred from homology"/>
<keyword evidence="5" id="KW-0574">Periplasm</keyword>
<dbReference type="RefSeq" id="WP_285873341.1">
    <property type="nucleotide sequence ID" value="NZ_JARFYM010000062.1"/>
</dbReference>
<dbReference type="Gene3D" id="3.40.190.10">
    <property type="entry name" value="Periplasmic binding protein-like II"/>
    <property type="match status" value="2"/>
</dbReference>
<evidence type="ECO:0000256" key="4">
    <source>
        <dbReference type="ARBA" id="ARBA00022729"/>
    </source>
</evidence>
<evidence type="ECO:0000256" key="5">
    <source>
        <dbReference type="ARBA" id="ARBA00022764"/>
    </source>
</evidence>
<evidence type="ECO:0000256" key="7">
    <source>
        <dbReference type="SAM" id="SignalP"/>
    </source>
</evidence>
<organism evidence="8 9">
    <name type="scientific">Rhizobium mayense</name>
    <dbReference type="NCBI Taxonomy" id="1312184"/>
    <lineage>
        <taxon>Bacteria</taxon>
        <taxon>Pseudomonadati</taxon>
        <taxon>Pseudomonadota</taxon>
        <taxon>Alphaproteobacteria</taxon>
        <taxon>Hyphomicrobiales</taxon>
        <taxon>Rhizobiaceae</taxon>
        <taxon>Rhizobium/Agrobacterium group</taxon>
        <taxon>Rhizobium</taxon>
    </lineage>
</organism>
<dbReference type="InterPro" id="IPR006059">
    <property type="entry name" value="SBP"/>
</dbReference>
<evidence type="ECO:0000256" key="6">
    <source>
        <dbReference type="SAM" id="MobiDB-lite"/>
    </source>
</evidence>
<evidence type="ECO:0000313" key="8">
    <source>
        <dbReference type="EMBL" id="MDL2403801.1"/>
    </source>
</evidence>
<dbReference type="EMBL" id="JARFYM010000062">
    <property type="protein sequence ID" value="MDL2403801.1"/>
    <property type="molecule type" value="Genomic_DNA"/>
</dbReference>
<reference evidence="8" key="1">
    <citation type="submission" date="2023-06" db="EMBL/GenBank/DDBJ databases">
        <title>Phylogenetic Diversity of Rhizobium strains.</title>
        <authorList>
            <person name="Moura F.T."/>
            <person name="Helene L.C.F."/>
            <person name="Hungria M."/>
        </authorList>
    </citation>
    <scope>NUCLEOTIDE SEQUENCE</scope>
    <source>
        <strain evidence="8">CCGE526</strain>
    </source>
</reference>
<dbReference type="PANTHER" id="PTHR30006:SF3">
    <property type="entry name" value="THIAMINE-BINDING PERIPLASMIC PROTEIN"/>
    <property type="match status" value="1"/>
</dbReference>
<accession>A0ABT7K5B0</accession>
<dbReference type="Proteomes" id="UP001172645">
    <property type="component" value="Unassembled WGS sequence"/>
</dbReference>
<evidence type="ECO:0000256" key="2">
    <source>
        <dbReference type="ARBA" id="ARBA00008520"/>
    </source>
</evidence>
<feature type="signal peptide" evidence="7">
    <location>
        <begin position="1"/>
        <end position="28"/>
    </location>
</feature>
<dbReference type="SUPFAM" id="SSF53850">
    <property type="entry name" value="Periplasmic binding protein-like II"/>
    <property type="match status" value="1"/>
</dbReference>
<evidence type="ECO:0000313" key="9">
    <source>
        <dbReference type="Proteomes" id="UP001172645"/>
    </source>
</evidence>
<keyword evidence="3" id="KW-0813">Transport</keyword>
<feature type="chain" id="PRO_5045254645" evidence="7">
    <location>
        <begin position="29"/>
        <end position="361"/>
    </location>
</feature>
<evidence type="ECO:0000256" key="1">
    <source>
        <dbReference type="ARBA" id="ARBA00004418"/>
    </source>
</evidence>
<gene>
    <name evidence="8" type="ORF">PY649_33600</name>
</gene>
<sequence length="361" mass="39410">MTWGPGKVFASAVWICAAFSLSPSASLADEGKLVISSWGGNWGKSIQLGLVDAFEKKTGIKVQLLSTQDAAKSKAAILSGNQPPEDILDTTYTTGYTLSRDGLLADIDYSKFDQKSLAALPDYVKQKFGFGYGQFAIGICYDKKKFPAGKEPKTWADFWNVKDFPGKRGMLAWPEERTPEMGLLADGVAVKDLYPLDTKAAFKKLEALKGDIPTFPTSPSVLSQMLVDRQVAMEACYTHRVQALIDGGVSRIGIVFDGARLQTQYFTVWKNAPNKENAMKFLAFVADAAPQAAWAQIGNTGPVNPQAFDLIPKDIAAKLPTSPAYHTWPKDDQWYVGDAGNGKTNEESLEEQWSAWSAGNQ</sequence>
<keyword evidence="4 7" id="KW-0732">Signal</keyword>
<comment type="subcellular location">
    <subcellularLocation>
        <location evidence="1">Periplasm</location>
    </subcellularLocation>
</comment>
<feature type="region of interest" description="Disordered" evidence="6">
    <location>
        <begin position="336"/>
        <end position="361"/>
    </location>
</feature>
<comment type="similarity">
    <text evidence="2">Belongs to the bacterial solute-binding protein 1 family.</text>
</comment>
<dbReference type="Pfam" id="PF13416">
    <property type="entry name" value="SBP_bac_8"/>
    <property type="match status" value="1"/>
</dbReference>
<comment type="caution">
    <text evidence="8">The sequence shown here is derived from an EMBL/GenBank/DDBJ whole genome shotgun (WGS) entry which is preliminary data.</text>
</comment>
<dbReference type="PANTHER" id="PTHR30006">
    <property type="entry name" value="THIAMINE-BINDING PERIPLASMIC PROTEIN-RELATED"/>
    <property type="match status" value="1"/>
</dbReference>
<protein>
    <submittedName>
        <fullName evidence="8">Extracellular solute-binding protein</fullName>
    </submittedName>
</protein>
<evidence type="ECO:0000256" key="3">
    <source>
        <dbReference type="ARBA" id="ARBA00022448"/>
    </source>
</evidence>
<name>A0ABT7K5B0_9HYPH</name>
<keyword evidence="9" id="KW-1185">Reference proteome</keyword>